<dbReference type="Proteomes" id="UP001165168">
    <property type="component" value="Unassembled WGS sequence"/>
</dbReference>
<feature type="compositionally biased region" description="Basic and acidic residues" evidence="1">
    <location>
        <begin position="1"/>
        <end position="10"/>
    </location>
</feature>
<organism evidence="2 3">
    <name type="scientific">Cellulosimicrobium cellulans</name>
    <name type="common">Arthrobacter luteus</name>
    <dbReference type="NCBI Taxonomy" id="1710"/>
    <lineage>
        <taxon>Bacteria</taxon>
        <taxon>Bacillati</taxon>
        <taxon>Actinomycetota</taxon>
        <taxon>Actinomycetes</taxon>
        <taxon>Micrococcales</taxon>
        <taxon>Promicromonosporaceae</taxon>
        <taxon>Cellulosimicrobium</taxon>
    </lineage>
</organism>
<sequence>MPRDCGRDSGTRSACSGTRRTTTSSRTVRALPVVTLTRRPAERGSARSRRTPSHRRIMSRCKAPRLFAAAALAAFSPLLVACGTSQSAGSSAAEGAGAEVPLFDGPYAAEFAAFYADAESEFARQAIADEEIADAEYAEMEEKFRTCLDGEGVTFSGFEPDGSYEASHLPDGGDPYEVVKVCERESGADTVGALHDIMASNPANLDVPTIMAECLVGKGVVPAAYSADDYVTDTEGRFSDLAALTTELRDALMTCSDDPLGLAGG</sequence>
<evidence type="ECO:0000313" key="2">
    <source>
        <dbReference type="EMBL" id="GLY57450.1"/>
    </source>
</evidence>
<evidence type="ECO:0000313" key="3">
    <source>
        <dbReference type="Proteomes" id="UP001165168"/>
    </source>
</evidence>
<gene>
    <name evidence="2" type="ORF">Ccel01_20520</name>
</gene>
<comment type="caution">
    <text evidence="2">The sequence shown here is derived from an EMBL/GenBank/DDBJ whole genome shotgun (WGS) entry which is preliminary data.</text>
</comment>
<proteinExistence type="predicted"/>
<feature type="compositionally biased region" description="Basic residues" evidence="1">
    <location>
        <begin position="46"/>
        <end position="55"/>
    </location>
</feature>
<feature type="compositionally biased region" description="Low complexity" evidence="1">
    <location>
        <begin position="11"/>
        <end position="30"/>
    </location>
</feature>
<name>A0AAV5P813_CELCE</name>
<reference evidence="2" key="1">
    <citation type="submission" date="2023-03" db="EMBL/GenBank/DDBJ databases">
        <title>Cellulosimicrobium cellulans NBRC 103059.</title>
        <authorList>
            <person name="Ichikawa N."/>
            <person name="Sato H."/>
            <person name="Tonouchi N."/>
        </authorList>
    </citation>
    <scope>NUCLEOTIDE SEQUENCE</scope>
    <source>
        <strain evidence="2">NBRC 103059</strain>
    </source>
</reference>
<accession>A0AAV5P813</accession>
<dbReference type="EMBL" id="BSTG01000002">
    <property type="protein sequence ID" value="GLY57450.1"/>
    <property type="molecule type" value="Genomic_DNA"/>
</dbReference>
<evidence type="ECO:0008006" key="4">
    <source>
        <dbReference type="Google" id="ProtNLM"/>
    </source>
</evidence>
<evidence type="ECO:0000256" key="1">
    <source>
        <dbReference type="SAM" id="MobiDB-lite"/>
    </source>
</evidence>
<dbReference type="AlphaFoldDB" id="A0AAV5P813"/>
<feature type="region of interest" description="Disordered" evidence="1">
    <location>
        <begin position="1"/>
        <end position="55"/>
    </location>
</feature>
<protein>
    <recommendedName>
        <fullName evidence="4">DUF732 domain-containing protein</fullName>
    </recommendedName>
</protein>